<organism evidence="12 13">
    <name type="scientific">Baekduia soli</name>
    <dbReference type="NCBI Taxonomy" id="496014"/>
    <lineage>
        <taxon>Bacteria</taxon>
        <taxon>Bacillati</taxon>
        <taxon>Actinomycetota</taxon>
        <taxon>Thermoleophilia</taxon>
        <taxon>Solirubrobacterales</taxon>
        <taxon>Baekduiaceae</taxon>
        <taxon>Baekduia</taxon>
    </lineage>
</organism>
<dbReference type="InterPro" id="IPR020568">
    <property type="entry name" value="Ribosomal_Su5_D2-typ_SF"/>
</dbReference>
<gene>
    <name evidence="9" type="primary">ispE</name>
    <name evidence="12" type="ORF">FSW04_07760</name>
</gene>
<evidence type="ECO:0000256" key="9">
    <source>
        <dbReference type="HAMAP-Rule" id="MF_00061"/>
    </source>
</evidence>
<name>A0A5B8U366_9ACTN</name>
<dbReference type="SUPFAM" id="SSF54211">
    <property type="entry name" value="Ribosomal protein S5 domain 2-like"/>
    <property type="match status" value="1"/>
</dbReference>
<dbReference type="InterPro" id="IPR013750">
    <property type="entry name" value="GHMP_kinase_C_dom"/>
</dbReference>
<comment type="pathway">
    <text evidence="9">Isoprenoid biosynthesis; isopentenyl diphosphate biosynthesis via DXP pathway; isopentenyl diphosphate from 1-deoxy-D-xylulose 5-phosphate: step 3/6.</text>
</comment>
<comment type="catalytic activity">
    <reaction evidence="9">
        <text>4-CDP-2-C-methyl-D-erythritol + ATP = 4-CDP-2-C-methyl-D-erythritol 2-phosphate + ADP + H(+)</text>
        <dbReference type="Rhea" id="RHEA:18437"/>
        <dbReference type="ChEBI" id="CHEBI:15378"/>
        <dbReference type="ChEBI" id="CHEBI:30616"/>
        <dbReference type="ChEBI" id="CHEBI:57823"/>
        <dbReference type="ChEBI" id="CHEBI:57919"/>
        <dbReference type="ChEBI" id="CHEBI:456216"/>
        <dbReference type="EC" id="2.7.1.148"/>
    </reaction>
</comment>
<dbReference type="EMBL" id="CP042430">
    <property type="protein sequence ID" value="QEC47484.1"/>
    <property type="molecule type" value="Genomic_DNA"/>
</dbReference>
<keyword evidence="9" id="KW-0414">Isoprene biosynthesis</keyword>
<keyword evidence="5 9" id="KW-0547">Nucleotide-binding</keyword>
<dbReference type="InterPro" id="IPR036554">
    <property type="entry name" value="GHMP_kinase_C_sf"/>
</dbReference>
<dbReference type="Pfam" id="PF08544">
    <property type="entry name" value="GHMP_kinases_C"/>
    <property type="match status" value="1"/>
</dbReference>
<dbReference type="GO" id="GO:0016114">
    <property type="term" value="P:terpenoid biosynthetic process"/>
    <property type="evidence" value="ECO:0007669"/>
    <property type="project" value="InterPro"/>
</dbReference>
<dbReference type="SUPFAM" id="SSF55060">
    <property type="entry name" value="GHMP Kinase, C-terminal domain"/>
    <property type="match status" value="1"/>
</dbReference>
<dbReference type="GO" id="GO:0019288">
    <property type="term" value="P:isopentenyl diphosphate biosynthetic process, methylerythritol 4-phosphate pathway"/>
    <property type="evidence" value="ECO:0007669"/>
    <property type="project" value="UniProtKB-UniRule"/>
</dbReference>
<feature type="active site" evidence="9">
    <location>
        <position position="132"/>
    </location>
</feature>
<comment type="function">
    <text evidence="9">Catalyzes the phosphorylation of the position 2 hydroxy group of 4-diphosphocytidyl-2C-methyl-D-erythritol.</text>
</comment>
<dbReference type="PANTHER" id="PTHR43527">
    <property type="entry name" value="4-DIPHOSPHOCYTIDYL-2-C-METHYL-D-ERYTHRITOL KINASE, CHLOROPLASTIC"/>
    <property type="match status" value="1"/>
</dbReference>
<evidence type="ECO:0000256" key="3">
    <source>
        <dbReference type="ARBA" id="ARBA00017473"/>
    </source>
</evidence>
<evidence type="ECO:0000256" key="1">
    <source>
        <dbReference type="ARBA" id="ARBA00009684"/>
    </source>
</evidence>
<dbReference type="InterPro" id="IPR014721">
    <property type="entry name" value="Ribsml_uS5_D2-typ_fold_subgr"/>
</dbReference>
<evidence type="ECO:0000256" key="4">
    <source>
        <dbReference type="ARBA" id="ARBA00022679"/>
    </source>
</evidence>
<feature type="domain" description="GHMP kinase N-terminal" evidence="10">
    <location>
        <begin position="62"/>
        <end position="138"/>
    </location>
</feature>
<dbReference type="OrthoDB" id="3173073at2"/>
<evidence type="ECO:0000256" key="5">
    <source>
        <dbReference type="ARBA" id="ARBA00022741"/>
    </source>
</evidence>
<evidence type="ECO:0000256" key="6">
    <source>
        <dbReference type="ARBA" id="ARBA00022777"/>
    </source>
</evidence>
<dbReference type="UniPathway" id="UPA00056">
    <property type="reaction ID" value="UER00094"/>
</dbReference>
<dbReference type="Gene3D" id="3.30.70.890">
    <property type="entry name" value="GHMP kinase, C-terminal domain"/>
    <property type="match status" value="1"/>
</dbReference>
<dbReference type="Proteomes" id="UP000321805">
    <property type="component" value="Chromosome"/>
</dbReference>
<feature type="active site" evidence="9">
    <location>
        <position position="11"/>
    </location>
</feature>
<keyword evidence="4 9" id="KW-0808">Transferase</keyword>
<evidence type="ECO:0000256" key="2">
    <source>
        <dbReference type="ARBA" id="ARBA00012052"/>
    </source>
</evidence>
<dbReference type="RefSeq" id="WP_146917990.1">
    <property type="nucleotide sequence ID" value="NZ_CP042430.1"/>
</dbReference>
<dbReference type="Gene3D" id="3.30.230.10">
    <property type="match status" value="1"/>
</dbReference>
<dbReference type="GO" id="GO:0050515">
    <property type="term" value="F:4-(cytidine 5'-diphospho)-2-C-methyl-D-erythritol kinase activity"/>
    <property type="evidence" value="ECO:0007669"/>
    <property type="project" value="UniProtKB-UniRule"/>
</dbReference>
<dbReference type="EC" id="2.7.1.148" evidence="2 9"/>
<keyword evidence="7 9" id="KW-0067">ATP-binding</keyword>
<keyword evidence="6 9" id="KW-0418">Kinase</keyword>
<accession>A0A5B8U366</accession>
<evidence type="ECO:0000256" key="7">
    <source>
        <dbReference type="ARBA" id="ARBA00022840"/>
    </source>
</evidence>
<dbReference type="InterPro" id="IPR004424">
    <property type="entry name" value="IspE"/>
</dbReference>
<evidence type="ECO:0000313" key="12">
    <source>
        <dbReference type="EMBL" id="QEC47484.1"/>
    </source>
</evidence>
<dbReference type="GO" id="GO:0005524">
    <property type="term" value="F:ATP binding"/>
    <property type="evidence" value="ECO:0007669"/>
    <property type="project" value="UniProtKB-UniRule"/>
</dbReference>
<feature type="binding site" evidence="9">
    <location>
        <begin position="91"/>
        <end position="101"/>
    </location>
    <ligand>
        <name>ATP</name>
        <dbReference type="ChEBI" id="CHEBI:30616"/>
    </ligand>
</feature>
<dbReference type="PANTHER" id="PTHR43527:SF2">
    <property type="entry name" value="4-DIPHOSPHOCYTIDYL-2-C-METHYL-D-ERYTHRITOL KINASE, CHLOROPLASTIC"/>
    <property type="match status" value="1"/>
</dbReference>
<keyword evidence="13" id="KW-1185">Reference proteome</keyword>
<proteinExistence type="inferred from homology"/>
<protein>
    <recommendedName>
        <fullName evidence="3 9">4-diphosphocytidyl-2-C-methyl-D-erythritol kinase</fullName>
        <shortName evidence="9">CMK</shortName>
        <ecNumber evidence="2 9">2.7.1.148</ecNumber>
    </recommendedName>
    <alternativeName>
        <fullName evidence="8 9">4-(cytidine-5'-diphospho)-2-C-methyl-D-erythritol kinase</fullName>
    </alternativeName>
</protein>
<dbReference type="PIRSF" id="PIRSF010376">
    <property type="entry name" value="IspE"/>
    <property type="match status" value="1"/>
</dbReference>
<evidence type="ECO:0000259" key="10">
    <source>
        <dbReference type="Pfam" id="PF00288"/>
    </source>
</evidence>
<feature type="domain" description="GHMP kinase C-terminal" evidence="11">
    <location>
        <begin position="207"/>
        <end position="267"/>
    </location>
</feature>
<sequence>MTLLETRAPAKINVCLYLGPTREDGRHELVSVMQSVSLTDRVRLEHAAERDEVVCPGVDGENLVGTAIARFRAQTGWDGDPVRISIKKRIPVAAGMAGGSADAAAALRLLGRASGREDPDLLTAIAEGLGSDVPAQVLPGRVLATGAGERLERVPGVARYAVLVVPAGRPLATPDVYREADRLGLGRDHAGLEQALQIVRAGLPDLADPLCVNELEPAALSLCPELAETLDAVRGAGADVAMVSGSGPTVLGLFHDPDAGEAAVQRFPGAVVTRPVGPHAGEVLAS</sequence>
<comment type="similarity">
    <text evidence="1 9">Belongs to the GHMP kinase family. IspE subfamily.</text>
</comment>
<evidence type="ECO:0000313" key="13">
    <source>
        <dbReference type="Proteomes" id="UP000321805"/>
    </source>
</evidence>
<dbReference type="InterPro" id="IPR006204">
    <property type="entry name" value="GHMP_kinase_N_dom"/>
</dbReference>
<dbReference type="Pfam" id="PF00288">
    <property type="entry name" value="GHMP_kinases_N"/>
    <property type="match status" value="1"/>
</dbReference>
<reference evidence="12 13" key="1">
    <citation type="journal article" date="2018" name="J. Microbiol.">
        <title>Baekduia soli gen. nov., sp. nov., a novel bacterium isolated from the soil of Baekdu Mountain and proposal of a novel family name, Baekduiaceae fam. nov.</title>
        <authorList>
            <person name="An D.S."/>
            <person name="Siddiqi M.Z."/>
            <person name="Kim K.H."/>
            <person name="Yu H.S."/>
            <person name="Im W.T."/>
        </authorList>
    </citation>
    <scope>NUCLEOTIDE SEQUENCE [LARGE SCALE GENOMIC DNA]</scope>
    <source>
        <strain evidence="12 13">BR7-21</strain>
    </source>
</reference>
<dbReference type="AlphaFoldDB" id="A0A5B8U366"/>
<evidence type="ECO:0000256" key="8">
    <source>
        <dbReference type="ARBA" id="ARBA00032554"/>
    </source>
</evidence>
<dbReference type="KEGG" id="bsol:FSW04_07760"/>
<evidence type="ECO:0000259" key="11">
    <source>
        <dbReference type="Pfam" id="PF08544"/>
    </source>
</evidence>
<dbReference type="HAMAP" id="MF_00061">
    <property type="entry name" value="IspE"/>
    <property type="match status" value="1"/>
</dbReference>